<reference evidence="1" key="1">
    <citation type="submission" date="2024-08" db="EMBL/GenBank/DDBJ databases">
        <authorList>
            <person name="Chaddad Z."/>
            <person name="Lamrabet M."/>
            <person name="Bouhnik O."/>
            <person name="Alami S."/>
            <person name="Wipf D."/>
            <person name="Courty P.E."/>
            <person name="Missbah El Idrissi M."/>
        </authorList>
    </citation>
    <scope>NUCLEOTIDE SEQUENCE</scope>
    <source>
        <strain evidence="1">LLZ17</strain>
    </source>
</reference>
<dbReference type="AlphaFoldDB" id="A0AB39XI67"/>
<dbReference type="NCBIfam" id="NF047595">
    <property type="entry name" value="IS66_ISRel24_TnpA"/>
    <property type="match status" value="1"/>
</dbReference>
<dbReference type="PANTHER" id="PTHR37936">
    <property type="entry name" value="TRANSPOSASE INSC FOR INSERTION ELEMENT IS2A-RELATED"/>
    <property type="match status" value="1"/>
</dbReference>
<sequence length="114" mass="12546">MGQISVLTRPERRRRWSEDERCRIVAEAFAPGSCVAQVARAHDISTGLIYTWRRRLRQHLADQGFVEAAIEAEPIKEAAPSGEVIVVELTGSGRIRICGSAPPLLVSAVLKALR</sequence>
<dbReference type="GO" id="GO:0043565">
    <property type="term" value="F:sequence-specific DNA binding"/>
    <property type="evidence" value="ECO:0007669"/>
    <property type="project" value="InterPro"/>
</dbReference>
<dbReference type="InterPro" id="IPR010921">
    <property type="entry name" value="Trp_repressor/repl_initiator"/>
</dbReference>
<protein>
    <submittedName>
        <fullName evidence="1">Transposase</fullName>
    </submittedName>
</protein>
<accession>A0AB39XI67</accession>
<dbReference type="PANTHER" id="PTHR37936:SF3">
    <property type="entry name" value="TRANSPOSASE INSC FOR INSERTION ELEMENT IS2A-RELATED"/>
    <property type="match status" value="1"/>
</dbReference>
<organism evidence="1">
    <name type="scientific">Bradyrhizobium sp. LLZ17</name>
    <dbReference type="NCBI Taxonomy" id="3239388"/>
    <lineage>
        <taxon>Bacteria</taxon>
        <taxon>Pseudomonadati</taxon>
        <taxon>Pseudomonadota</taxon>
        <taxon>Alphaproteobacteria</taxon>
        <taxon>Hyphomicrobiales</taxon>
        <taxon>Nitrobacteraceae</taxon>
        <taxon>Bradyrhizobium</taxon>
    </lineage>
</organism>
<name>A0AB39XI67_9BRAD</name>
<evidence type="ECO:0000313" key="1">
    <source>
        <dbReference type="EMBL" id="XDV57649.1"/>
    </source>
</evidence>
<proteinExistence type="predicted"/>
<dbReference type="GO" id="GO:0006313">
    <property type="term" value="P:DNA transposition"/>
    <property type="evidence" value="ECO:0007669"/>
    <property type="project" value="InterPro"/>
</dbReference>
<dbReference type="InterPro" id="IPR002514">
    <property type="entry name" value="Transposase_8"/>
</dbReference>
<gene>
    <name evidence="1" type="ORF">AB8Z38_34920</name>
</gene>
<dbReference type="GO" id="GO:0004803">
    <property type="term" value="F:transposase activity"/>
    <property type="evidence" value="ECO:0007669"/>
    <property type="project" value="InterPro"/>
</dbReference>
<dbReference type="RefSeq" id="WP_369722072.1">
    <property type="nucleotide sequence ID" value="NZ_CP165734.1"/>
</dbReference>
<dbReference type="SUPFAM" id="SSF48295">
    <property type="entry name" value="TrpR-like"/>
    <property type="match status" value="1"/>
</dbReference>
<dbReference type="Pfam" id="PF01527">
    <property type="entry name" value="HTH_Tnp_1"/>
    <property type="match status" value="1"/>
</dbReference>
<dbReference type="EMBL" id="CP165734">
    <property type="protein sequence ID" value="XDV57649.1"/>
    <property type="molecule type" value="Genomic_DNA"/>
</dbReference>